<evidence type="ECO:0000256" key="4">
    <source>
        <dbReference type="ARBA" id="ARBA00022989"/>
    </source>
</evidence>
<dbReference type="Gene3D" id="1.10.10.1180">
    <property type="entry name" value="MAN1, winged-helix domain"/>
    <property type="match status" value="1"/>
</dbReference>
<evidence type="ECO:0000313" key="9">
    <source>
        <dbReference type="EMBL" id="MBY30629.1"/>
    </source>
</evidence>
<reference evidence="9" key="1">
    <citation type="submission" date="2018-04" db="EMBL/GenBank/DDBJ databases">
        <title>Transcriptome of Schizaphis graminum biotype I.</title>
        <authorList>
            <person name="Scully E.D."/>
            <person name="Geib S.M."/>
            <person name="Palmer N.A."/>
            <person name="Koch K."/>
            <person name="Bradshaw J."/>
            <person name="Heng-Moss T."/>
            <person name="Sarath G."/>
        </authorList>
    </citation>
    <scope>NUCLEOTIDE SEQUENCE</scope>
</reference>
<evidence type="ECO:0000256" key="5">
    <source>
        <dbReference type="ARBA" id="ARBA00023136"/>
    </source>
</evidence>
<keyword evidence="4 7" id="KW-1133">Transmembrane helix</keyword>
<comment type="subcellular location">
    <subcellularLocation>
        <location evidence="1">Nucleus inner membrane</location>
    </subcellularLocation>
</comment>
<proteinExistence type="predicted"/>
<feature type="transmembrane region" description="Helical" evidence="7">
    <location>
        <begin position="265"/>
        <end position="289"/>
    </location>
</feature>
<keyword evidence="6" id="KW-0539">Nucleus</keyword>
<sequence>MCQQKQKNSPIKKHEIQSEKINSRLFDSKVIKPSTEGINQQLRSSSVSKTSHADQAIQRWKEKMMNQSRDKENVSKTTSLFNSPSPISKISSKHLRKNFVQSTQQNNLINYTKNTQNIILLFVGFFAVVFGLYFISIQPNTTVLPSSILNSLCAKKTLKGVDCDTEQEKVQRLYNSLVSQVQDKYIKNQCDKSDIEPIVNPQTVFEYISTHEHLPSREIEELVELFKSIAKTYSDSPIGFDTSFNVSVKPNLPILCAVKHIFSNMFYLITWLGIVALSIVGLYFVICYISAKSENYKQEVNQLVENTIDLLKEQAQNKPNESYLPIIHIRDHLIPFNERQAKSKIWAEVVQYFTESESSVRSEVQEIDGEDFQVWRWVQPMSPGV</sequence>
<dbReference type="AlphaFoldDB" id="A0A2S2PME9"/>
<dbReference type="InterPro" id="IPR041885">
    <property type="entry name" value="MAN1_winged_helix_dom"/>
</dbReference>
<dbReference type="GO" id="GO:0030514">
    <property type="term" value="P:negative regulation of BMP signaling pathway"/>
    <property type="evidence" value="ECO:0007669"/>
    <property type="project" value="TreeGrafter"/>
</dbReference>
<dbReference type="PANTHER" id="PTHR13428">
    <property type="entry name" value="INNER NUCLEAR MEMBRANE PROTEIN MAN1 LEM DOMAIN CONTAINING PROTEIN"/>
    <property type="match status" value="1"/>
</dbReference>
<evidence type="ECO:0000256" key="2">
    <source>
        <dbReference type="ARBA" id="ARBA00022553"/>
    </source>
</evidence>
<evidence type="ECO:0000256" key="3">
    <source>
        <dbReference type="ARBA" id="ARBA00022692"/>
    </source>
</evidence>
<keyword evidence="2" id="KW-0597">Phosphoprotein</keyword>
<evidence type="ECO:0000256" key="1">
    <source>
        <dbReference type="ARBA" id="ARBA00004540"/>
    </source>
</evidence>
<evidence type="ECO:0000256" key="6">
    <source>
        <dbReference type="ARBA" id="ARBA00023242"/>
    </source>
</evidence>
<evidence type="ECO:0000259" key="8">
    <source>
        <dbReference type="Pfam" id="PF09402"/>
    </source>
</evidence>
<dbReference type="InterPro" id="IPR052277">
    <property type="entry name" value="INM_ESCRT-Associated"/>
</dbReference>
<dbReference type="EMBL" id="GGMR01018010">
    <property type="protein sequence ID" value="MBY30629.1"/>
    <property type="molecule type" value="Transcribed_RNA"/>
</dbReference>
<gene>
    <name evidence="9" type="primary">LEMD3_2</name>
    <name evidence="9" type="ORF">g.90701</name>
</gene>
<dbReference type="InterPro" id="IPR018996">
    <property type="entry name" value="Man1/Src1-like_C"/>
</dbReference>
<name>A0A2S2PME9_SCHGA</name>
<dbReference type="GO" id="GO:0031490">
    <property type="term" value="F:chromatin DNA binding"/>
    <property type="evidence" value="ECO:0007669"/>
    <property type="project" value="TreeGrafter"/>
</dbReference>
<dbReference type="GO" id="GO:0005637">
    <property type="term" value="C:nuclear inner membrane"/>
    <property type="evidence" value="ECO:0007669"/>
    <property type="project" value="UniProtKB-SubCell"/>
</dbReference>
<protein>
    <submittedName>
        <fullName evidence="9">Inner nuclear membrane protein Man1</fullName>
    </submittedName>
</protein>
<dbReference type="GO" id="GO:0006998">
    <property type="term" value="P:nuclear envelope organization"/>
    <property type="evidence" value="ECO:0007669"/>
    <property type="project" value="TreeGrafter"/>
</dbReference>
<accession>A0A2S2PME9</accession>
<feature type="domain" description="Man1/Src1-like C-terminal" evidence="8">
    <location>
        <begin position="166"/>
        <end position="378"/>
    </location>
</feature>
<evidence type="ECO:0000256" key="7">
    <source>
        <dbReference type="SAM" id="Phobius"/>
    </source>
</evidence>
<keyword evidence="5 7" id="KW-0472">Membrane</keyword>
<dbReference type="Pfam" id="PF09402">
    <property type="entry name" value="MSC"/>
    <property type="match status" value="1"/>
</dbReference>
<organism evidence="9">
    <name type="scientific">Schizaphis graminum</name>
    <name type="common">Green bug aphid</name>
    <dbReference type="NCBI Taxonomy" id="13262"/>
    <lineage>
        <taxon>Eukaryota</taxon>
        <taxon>Metazoa</taxon>
        <taxon>Ecdysozoa</taxon>
        <taxon>Arthropoda</taxon>
        <taxon>Hexapoda</taxon>
        <taxon>Insecta</taxon>
        <taxon>Pterygota</taxon>
        <taxon>Neoptera</taxon>
        <taxon>Paraneoptera</taxon>
        <taxon>Hemiptera</taxon>
        <taxon>Sternorrhyncha</taxon>
        <taxon>Aphidomorpha</taxon>
        <taxon>Aphidoidea</taxon>
        <taxon>Aphididae</taxon>
        <taxon>Aphidini</taxon>
        <taxon>Schizaphis</taxon>
    </lineage>
</organism>
<feature type="transmembrane region" description="Helical" evidence="7">
    <location>
        <begin position="118"/>
        <end position="137"/>
    </location>
</feature>
<keyword evidence="3 7" id="KW-0812">Transmembrane</keyword>
<dbReference type="PANTHER" id="PTHR13428:SF12">
    <property type="entry name" value="INNER NUCLEAR MEMBRANE PROTEIN MAN1"/>
    <property type="match status" value="1"/>
</dbReference>